<evidence type="ECO:0000313" key="3">
    <source>
        <dbReference type="Proteomes" id="UP001154282"/>
    </source>
</evidence>
<evidence type="ECO:0000256" key="1">
    <source>
        <dbReference type="SAM" id="Phobius"/>
    </source>
</evidence>
<accession>A0AAV0MHU7</accession>
<keyword evidence="1" id="KW-0812">Transmembrane</keyword>
<reference evidence="2" key="1">
    <citation type="submission" date="2022-08" db="EMBL/GenBank/DDBJ databases">
        <authorList>
            <person name="Gutierrez-Valencia J."/>
        </authorList>
    </citation>
    <scope>NUCLEOTIDE SEQUENCE</scope>
</reference>
<sequence>MELNTRQFTLVLDAQTKVLKRLFPPRSYSICLELSSSIRSLCHENDPEKHQTRSALSLKSIIFPLTLVVLASPLHALHFHLLFLL</sequence>
<organism evidence="2 3">
    <name type="scientific">Linum tenue</name>
    <dbReference type="NCBI Taxonomy" id="586396"/>
    <lineage>
        <taxon>Eukaryota</taxon>
        <taxon>Viridiplantae</taxon>
        <taxon>Streptophyta</taxon>
        <taxon>Embryophyta</taxon>
        <taxon>Tracheophyta</taxon>
        <taxon>Spermatophyta</taxon>
        <taxon>Magnoliopsida</taxon>
        <taxon>eudicotyledons</taxon>
        <taxon>Gunneridae</taxon>
        <taxon>Pentapetalae</taxon>
        <taxon>rosids</taxon>
        <taxon>fabids</taxon>
        <taxon>Malpighiales</taxon>
        <taxon>Linaceae</taxon>
        <taxon>Linum</taxon>
    </lineage>
</organism>
<keyword evidence="1" id="KW-0472">Membrane</keyword>
<dbReference type="EMBL" id="CAMGYJ010000007">
    <property type="protein sequence ID" value="CAI0446352.1"/>
    <property type="molecule type" value="Genomic_DNA"/>
</dbReference>
<feature type="transmembrane region" description="Helical" evidence="1">
    <location>
        <begin position="61"/>
        <end position="83"/>
    </location>
</feature>
<evidence type="ECO:0000313" key="2">
    <source>
        <dbReference type="EMBL" id="CAI0446352.1"/>
    </source>
</evidence>
<protein>
    <submittedName>
        <fullName evidence="2">Uncharacterized protein</fullName>
    </submittedName>
</protein>
<dbReference type="Proteomes" id="UP001154282">
    <property type="component" value="Unassembled WGS sequence"/>
</dbReference>
<comment type="caution">
    <text evidence="2">The sequence shown here is derived from an EMBL/GenBank/DDBJ whole genome shotgun (WGS) entry which is preliminary data.</text>
</comment>
<keyword evidence="1" id="KW-1133">Transmembrane helix</keyword>
<dbReference type="AlphaFoldDB" id="A0AAV0MHU7"/>
<name>A0AAV0MHU7_9ROSI</name>
<gene>
    <name evidence="2" type="ORF">LITE_LOCUS28976</name>
</gene>
<keyword evidence="3" id="KW-1185">Reference proteome</keyword>
<proteinExistence type="predicted"/>